<dbReference type="Proteomes" id="UP000292160">
    <property type="component" value="Segment"/>
</dbReference>
<organism evidence="1 2">
    <name type="scientific">Fusobacterium phage Fnu1</name>
    <dbReference type="NCBI Taxonomy" id="2530024"/>
    <lineage>
        <taxon>Viruses</taxon>
        <taxon>Duplodnaviria</taxon>
        <taxon>Heunggongvirae</taxon>
        <taxon>Uroviricota</taxon>
        <taxon>Caudoviricetes</taxon>
        <taxon>Latrobevirus</taxon>
        <taxon>Latrobevirus FNU1</taxon>
    </lineage>
</organism>
<name>A0A481W6D7_9CAUD</name>
<dbReference type="KEGG" id="vg:65071946"/>
<protein>
    <submittedName>
        <fullName evidence="1">Uncharacterized protein</fullName>
    </submittedName>
</protein>
<sequence length="71" mass="8092">MKILISCVVGNNPNAIITYNNIRRYVLNVDRNKFLSKSTEDRLAGLDLMCKAEMKVQGKVKVLTYQIESDD</sequence>
<keyword evidence="2" id="KW-1185">Reference proteome</keyword>
<dbReference type="EMBL" id="MK554696">
    <property type="protein sequence ID" value="QBJ04220.1"/>
    <property type="molecule type" value="Genomic_DNA"/>
</dbReference>
<evidence type="ECO:0000313" key="1">
    <source>
        <dbReference type="EMBL" id="QBJ04220.1"/>
    </source>
</evidence>
<dbReference type="GeneID" id="65071946"/>
<accession>A0A481W6D7</accession>
<proteinExistence type="predicted"/>
<dbReference type="RefSeq" id="YP_010082938.1">
    <property type="nucleotide sequence ID" value="NC_055035.1"/>
</dbReference>
<evidence type="ECO:0000313" key="2">
    <source>
        <dbReference type="Proteomes" id="UP000292160"/>
    </source>
</evidence>
<reference evidence="1 2" key="1">
    <citation type="submission" date="2019-02" db="EMBL/GenBank/DDBJ databases">
        <title>Genomic, morphological and functional characterisation of novel bacteriophage Fnu1 capable of disrupt Fusobacterium nucleatum biofilm.</title>
        <authorList>
            <person name="Kabwe M."/>
            <person name="Brown T.L."/>
            <person name="Dashper S."/>
            <person name="Speirs L."/>
            <person name="Ku H."/>
            <person name="Petrovski S."/>
            <person name="Chan H.T."/>
            <person name="Lock P."/>
            <person name="Tucci J."/>
        </authorList>
    </citation>
    <scope>NUCLEOTIDE SEQUENCE [LARGE SCALE GENOMIC DNA]</scope>
</reference>